<evidence type="ECO:0000313" key="2">
    <source>
        <dbReference type="Proteomes" id="UP000027604"/>
    </source>
</evidence>
<dbReference type="STRING" id="1349767.GJA_3147"/>
<dbReference type="HOGENOM" id="CLU_2601329_0_0_4"/>
<dbReference type="Proteomes" id="UP000027604">
    <property type="component" value="Chromosome I"/>
</dbReference>
<dbReference type="EMBL" id="HG322949">
    <property type="protein sequence ID" value="CDG83769.1"/>
    <property type="molecule type" value="Genomic_DNA"/>
</dbReference>
<dbReference type="AlphaFoldDB" id="W0V4L4"/>
<gene>
    <name evidence="1" type="ORF">GJA_3147</name>
</gene>
<keyword evidence="2" id="KW-1185">Reference proteome</keyword>
<evidence type="ECO:0000313" key="1">
    <source>
        <dbReference type="EMBL" id="CDG83769.1"/>
    </source>
</evidence>
<proteinExistence type="predicted"/>
<protein>
    <submittedName>
        <fullName evidence="1">Uncharacterized protein</fullName>
    </submittedName>
</protein>
<accession>W0V4L4</accession>
<name>W0V4L4_9BURK</name>
<sequence length="79" mass="8903">MTATIEMKTTVNGKDITTTKTVPIPQYATDDVSTFNVHFLHNGNYKVLVSKYALGHRRYPLTGKEAELKPGLPLKIIWE</sequence>
<reference evidence="1 2" key="1">
    <citation type="journal article" date="2015" name="Genome Announc.">
        <title>Genome Sequence of Mushroom Soft-Rot Pathogen Janthinobacterium agaricidamnosum.</title>
        <authorList>
            <person name="Graupner K."/>
            <person name="Lackner G."/>
            <person name="Hertweck C."/>
        </authorList>
    </citation>
    <scope>NUCLEOTIDE SEQUENCE [LARGE SCALE GENOMIC DNA]</scope>
    <source>
        <strain evidence="2">NBRC 102515 / DSM 9628</strain>
    </source>
</reference>
<dbReference type="KEGG" id="jag:GJA_3147"/>
<dbReference type="PATRIC" id="fig|1349767.4.peg.4947"/>
<organism evidence="1 2">
    <name type="scientific">Janthinobacterium agaricidamnosum NBRC 102515 = DSM 9628</name>
    <dbReference type="NCBI Taxonomy" id="1349767"/>
    <lineage>
        <taxon>Bacteria</taxon>
        <taxon>Pseudomonadati</taxon>
        <taxon>Pseudomonadota</taxon>
        <taxon>Betaproteobacteria</taxon>
        <taxon>Burkholderiales</taxon>
        <taxon>Oxalobacteraceae</taxon>
        <taxon>Janthinobacterium</taxon>
    </lineage>
</organism>
<dbReference type="eggNOG" id="ENOG503392Z">
    <property type="taxonomic scope" value="Bacteria"/>
</dbReference>